<feature type="region of interest" description="Disordered" evidence="1">
    <location>
        <begin position="146"/>
        <end position="167"/>
    </location>
</feature>
<reference evidence="2 3" key="1">
    <citation type="submission" date="2016-10" db="EMBL/GenBank/DDBJ databases">
        <authorList>
            <person name="de Groot N.N."/>
        </authorList>
    </citation>
    <scope>NUCLEOTIDE SEQUENCE [LARGE SCALE GENOMIC DNA]</scope>
    <source>
        <strain evidence="2 3">AA1</strain>
    </source>
</reference>
<evidence type="ECO:0000313" key="2">
    <source>
        <dbReference type="EMBL" id="SCY66403.1"/>
    </source>
</evidence>
<dbReference type="AlphaFoldDB" id="A0A1G5HRL6"/>
<feature type="region of interest" description="Disordered" evidence="1">
    <location>
        <begin position="389"/>
        <end position="418"/>
    </location>
</feature>
<dbReference type="RefSeq" id="WP_092212811.1">
    <property type="nucleotide sequence ID" value="NZ_FMUX01000015.1"/>
</dbReference>
<evidence type="ECO:0000313" key="3">
    <source>
        <dbReference type="Proteomes" id="UP000198870"/>
    </source>
</evidence>
<feature type="compositionally biased region" description="Basic and acidic residues" evidence="1">
    <location>
        <begin position="155"/>
        <end position="167"/>
    </location>
</feature>
<gene>
    <name evidence="2" type="ORF">SAMN05216233_11594</name>
</gene>
<dbReference type="STRING" id="419481.SAMN05216233_11594"/>
<feature type="region of interest" description="Disordered" evidence="1">
    <location>
        <begin position="272"/>
        <end position="300"/>
    </location>
</feature>
<proteinExistence type="predicted"/>
<dbReference type="Proteomes" id="UP000198870">
    <property type="component" value="Unassembled WGS sequence"/>
</dbReference>
<protein>
    <submittedName>
        <fullName evidence="2">Uncharacterized protein</fullName>
    </submittedName>
</protein>
<dbReference type="EMBL" id="FMUX01000015">
    <property type="protein sequence ID" value="SCY66403.1"/>
    <property type="molecule type" value="Genomic_DNA"/>
</dbReference>
<name>A0A1G5HRL6_9BACT</name>
<feature type="region of interest" description="Disordered" evidence="1">
    <location>
        <begin position="213"/>
        <end position="241"/>
    </location>
</feature>
<sequence length="418" mass="46490">MNVGLKDTFEFHVQTRLTGVEGYTPVWQRIGPSIDAFALLVLVHAEEGSGFSLQDVVEEAVELGLVTEGRTSEVVGLLRQEGLLAGSEDAPEVGEMARCLMAGLDAAYPKMPGIVLPAFLVQILQELLDGRNDLDKALNQVDQTLMDRGADDDDSPHREDPAEAEARRERFLKRIASIRKRLTEERGQALNVQEVTPLATKGALRTLVVSPDDHADRQEGPEDAPEVPKPEPAAPKPSQEEIQREAFLAIQREKMELERQKNELLLEKKRLEEERSRKGSADPGDGHPEKETAERLTHGDSEDDIAAAIARFEENLSLGCPVCNVGKLETRSTDHGKTFYRCDNRSCGFVTWKRPYPFACPICKNPFLVENDEGDGLACPRSVCSFKQQGLEPPQEKKAAPSGTRRVRKVRRVVRKKK</sequence>
<feature type="compositionally biased region" description="Basic residues" evidence="1">
    <location>
        <begin position="405"/>
        <end position="418"/>
    </location>
</feature>
<keyword evidence="3" id="KW-1185">Reference proteome</keyword>
<organism evidence="2 3">
    <name type="scientific">Desulfoluna spongiiphila</name>
    <dbReference type="NCBI Taxonomy" id="419481"/>
    <lineage>
        <taxon>Bacteria</taxon>
        <taxon>Pseudomonadati</taxon>
        <taxon>Thermodesulfobacteriota</taxon>
        <taxon>Desulfobacteria</taxon>
        <taxon>Desulfobacterales</taxon>
        <taxon>Desulfolunaceae</taxon>
        <taxon>Desulfoluna</taxon>
    </lineage>
</organism>
<accession>A0A1G5HRL6</accession>
<evidence type="ECO:0000256" key="1">
    <source>
        <dbReference type="SAM" id="MobiDB-lite"/>
    </source>
</evidence>
<dbReference type="OrthoDB" id="5413277at2"/>